<reference evidence="1" key="1">
    <citation type="submission" date="2023-06" db="EMBL/GenBank/DDBJ databases">
        <authorList>
            <consortium name="Lawrence Berkeley National Laboratory"/>
            <person name="Ahrendt S."/>
            <person name="Sahu N."/>
            <person name="Indic B."/>
            <person name="Wong-Bajracharya J."/>
            <person name="Merenyi Z."/>
            <person name="Ke H.-M."/>
            <person name="Monk M."/>
            <person name="Kocsube S."/>
            <person name="Drula E."/>
            <person name="Lipzen A."/>
            <person name="Balint B."/>
            <person name="Henrissat B."/>
            <person name="Andreopoulos B."/>
            <person name="Martin F.M."/>
            <person name="Harder C.B."/>
            <person name="Rigling D."/>
            <person name="Ford K.L."/>
            <person name="Foster G.D."/>
            <person name="Pangilinan J."/>
            <person name="Papanicolaou A."/>
            <person name="Barry K."/>
            <person name="LaButti K."/>
            <person name="Viragh M."/>
            <person name="Koriabine M."/>
            <person name="Yan M."/>
            <person name="Riley R."/>
            <person name="Champramary S."/>
            <person name="Plett K.L."/>
            <person name="Tsai I.J."/>
            <person name="Slot J."/>
            <person name="Sipos G."/>
            <person name="Plett J."/>
            <person name="Nagy L.G."/>
            <person name="Grigoriev I.V."/>
        </authorList>
    </citation>
    <scope>NUCLEOTIDE SEQUENCE</scope>
    <source>
        <strain evidence="1">ICMP 16352</strain>
    </source>
</reference>
<comment type="caution">
    <text evidence="1">The sequence shown here is derived from an EMBL/GenBank/DDBJ whole genome shotgun (WGS) entry which is preliminary data.</text>
</comment>
<organism evidence="1 2">
    <name type="scientific">Armillaria novae-zelandiae</name>
    <dbReference type="NCBI Taxonomy" id="153914"/>
    <lineage>
        <taxon>Eukaryota</taxon>
        <taxon>Fungi</taxon>
        <taxon>Dikarya</taxon>
        <taxon>Basidiomycota</taxon>
        <taxon>Agaricomycotina</taxon>
        <taxon>Agaricomycetes</taxon>
        <taxon>Agaricomycetidae</taxon>
        <taxon>Agaricales</taxon>
        <taxon>Marasmiineae</taxon>
        <taxon>Physalacriaceae</taxon>
        <taxon>Armillaria</taxon>
    </lineage>
</organism>
<name>A0AA39NS33_9AGAR</name>
<dbReference type="EMBL" id="JAUEPR010000058">
    <property type="protein sequence ID" value="KAK0470791.1"/>
    <property type="molecule type" value="Genomic_DNA"/>
</dbReference>
<keyword evidence="2" id="KW-1185">Reference proteome</keyword>
<proteinExistence type="predicted"/>
<protein>
    <submittedName>
        <fullName evidence="1">Uncharacterized protein</fullName>
    </submittedName>
</protein>
<accession>A0AA39NS33</accession>
<evidence type="ECO:0000313" key="1">
    <source>
        <dbReference type="EMBL" id="KAK0470791.1"/>
    </source>
</evidence>
<dbReference type="Proteomes" id="UP001175227">
    <property type="component" value="Unassembled WGS sequence"/>
</dbReference>
<evidence type="ECO:0000313" key="2">
    <source>
        <dbReference type="Proteomes" id="UP001175227"/>
    </source>
</evidence>
<gene>
    <name evidence="1" type="ORF">IW261DRAFT_1612403</name>
</gene>
<dbReference type="AlphaFoldDB" id="A0AA39NS33"/>
<sequence length="291" mass="33578">MLRLMSSVMNRSLPFPISWSTPSFISSVFKSKPEWTRPQMVLVNIYSAMAGASSSQRPRHNYWPALQPLVELLIIQYDTPYGSIFYRPFDDMCNILGFGLEHGVQTVYDTFLETRCLGVFGAHSLRPSLVRVINGYVTGLATPHASVDSQCHLDYLHEPENLFLACCVLTTNGWQDFSELPSQIAQIQRAQLPGQICRDIRALACLRPSDPSWDQCHRKLRDLLQDDGGEFFVKQQKWTYYEFKDLEPEDIEQAKRNIRLAVEELDRFFSDWKDTKLRFLVSRLAIIFAEI</sequence>